<sequence length="240" mass="26915">MALTHIEKLIAKAVLDYRLLEAGDRILLGASGGKDSTTLAWALGRRKKWNAPAFEIEALRIASDVPGGGMPGAAAQRLAALYEEWGIPLYTMEVPIVERLKPGQRMSCYWCSTQRRTELLRYAMAHGFNKIALGHHLDDVLATLLMNMTKKGELATMPPRLKYDKYPVEIIRPLVLVSEETIRGFAREMGWLQITCSCGYGDDGERKEYQRRLDVLTAGSVDAKRLMLKSLSNIKEDYLA</sequence>
<evidence type="ECO:0000313" key="5">
    <source>
        <dbReference type="Proteomes" id="UP000000503"/>
    </source>
</evidence>
<dbReference type="SUPFAM" id="SSF52402">
    <property type="entry name" value="Adenine nucleotide alpha hydrolases-like"/>
    <property type="match status" value="1"/>
</dbReference>
<accession>F8F415</accession>
<feature type="binding site" evidence="2">
    <location>
        <position position="134"/>
    </location>
    <ligand>
        <name>ATP</name>
        <dbReference type="ChEBI" id="CHEBI:30616"/>
    </ligand>
</feature>
<dbReference type="RefSeq" id="WP_013969325.1">
    <property type="nucleotide sequence ID" value="NC_015732.1"/>
</dbReference>
<dbReference type="GO" id="GO:0016740">
    <property type="term" value="F:transferase activity"/>
    <property type="evidence" value="ECO:0007669"/>
    <property type="project" value="UniProtKB-KW"/>
</dbReference>
<dbReference type="GO" id="GO:0005524">
    <property type="term" value="F:ATP binding"/>
    <property type="evidence" value="ECO:0007669"/>
    <property type="project" value="UniProtKB-KW"/>
</dbReference>
<keyword evidence="5" id="KW-1185">Reference proteome</keyword>
<evidence type="ECO:0000256" key="2">
    <source>
        <dbReference type="PIRSR" id="PIRSR004976-51"/>
    </source>
</evidence>
<dbReference type="KEGG" id="scd:Spica_1901"/>
<dbReference type="PANTHER" id="PTHR43686:SF1">
    <property type="entry name" value="AMINOTRAN_5 DOMAIN-CONTAINING PROTEIN"/>
    <property type="match status" value="1"/>
</dbReference>
<organism evidence="4 5">
    <name type="scientific">Gracilinema caldarium (strain ATCC 51460 / DSM 7334 / H1)</name>
    <name type="common">Treponema caldarium</name>
    <dbReference type="NCBI Taxonomy" id="744872"/>
    <lineage>
        <taxon>Bacteria</taxon>
        <taxon>Pseudomonadati</taxon>
        <taxon>Spirochaetota</taxon>
        <taxon>Spirochaetia</taxon>
        <taxon>Spirochaetales</taxon>
        <taxon>Breznakiellaceae</taxon>
        <taxon>Gracilinema</taxon>
    </lineage>
</organism>
<dbReference type="CDD" id="cd24138">
    <property type="entry name" value="TtcA-like"/>
    <property type="match status" value="1"/>
</dbReference>
<dbReference type="OrthoDB" id="9801054at2"/>
<dbReference type="STRING" id="744872.Spica_1901"/>
<keyword evidence="1" id="KW-0808">Transferase</keyword>
<name>F8F415_GRAC1</name>
<dbReference type="Proteomes" id="UP000000503">
    <property type="component" value="Chromosome"/>
</dbReference>
<proteinExistence type="predicted"/>
<keyword evidence="2" id="KW-0547">Nucleotide-binding</keyword>
<feature type="binding site" evidence="2">
    <location>
        <position position="61"/>
    </location>
    <ligand>
        <name>ATP</name>
        <dbReference type="ChEBI" id="CHEBI:30616"/>
    </ligand>
</feature>
<feature type="domain" description="tRNA(Ile)-lysidine/2-thiocytidine synthase N-terminal" evidence="3">
    <location>
        <begin position="26"/>
        <end position="189"/>
    </location>
</feature>
<feature type="binding site" evidence="2">
    <location>
        <begin position="29"/>
        <end position="31"/>
    </location>
    <ligand>
        <name>ATP</name>
        <dbReference type="ChEBI" id="CHEBI:30616"/>
    </ligand>
</feature>
<dbReference type="PIRSF" id="PIRSF004976">
    <property type="entry name" value="ATPase_YdaO"/>
    <property type="match status" value="1"/>
</dbReference>
<evidence type="ECO:0000256" key="1">
    <source>
        <dbReference type="ARBA" id="ARBA00022679"/>
    </source>
</evidence>
<dbReference type="EMBL" id="CP002868">
    <property type="protein sequence ID" value="AEJ20034.1"/>
    <property type="molecule type" value="Genomic_DNA"/>
</dbReference>
<evidence type="ECO:0000313" key="4">
    <source>
        <dbReference type="EMBL" id="AEJ20034.1"/>
    </source>
</evidence>
<dbReference type="InterPro" id="IPR014729">
    <property type="entry name" value="Rossmann-like_a/b/a_fold"/>
</dbReference>
<dbReference type="Gene3D" id="3.40.50.620">
    <property type="entry name" value="HUPs"/>
    <property type="match status" value="1"/>
</dbReference>
<reference evidence="5" key="1">
    <citation type="journal article" date="2013" name="Stand. Genomic Sci.">
        <title>Genome sequence of the thermophilic fresh-water bacterium Spirochaeta caldaria type strain (H1(T)), reclassification of Spirochaeta caldaria, Spirochaeta stenostrepta, and Spirochaeta zuelzerae in the genus Treponema as Treponema caldaria comb. nov., Treponema stenostrepta comb. nov., and Treponema zuelzerae comb. nov., and emendation of the genus Treponema.</title>
        <authorList>
            <person name="Abt B."/>
            <person name="Goker M."/>
            <person name="Scheuner C."/>
            <person name="Han C."/>
            <person name="Lu M."/>
            <person name="Misra M."/>
            <person name="Lapidus A."/>
            <person name="Nolan M."/>
            <person name="Lucas S."/>
            <person name="Hammon N."/>
            <person name="Deshpande S."/>
            <person name="Cheng J.F."/>
            <person name="Tapia R."/>
            <person name="Goodwin L.A."/>
            <person name="Pitluck S."/>
            <person name="Liolios K."/>
            <person name="Pagani I."/>
            <person name="Ivanova N."/>
            <person name="Mavromatis K."/>
            <person name="Mikhailova N."/>
            <person name="Huntemann M."/>
            <person name="Pati A."/>
            <person name="Chen A."/>
            <person name="Palaniappan K."/>
            <person name="Land M."/>
            <person name="Hauser L."/>
            <person name="Jeffries C.D."/>
            <person name="Rohde M."/>
            <person name="Spring S."/>
            <person name="Gronow S."/>
            <person name="Detter J.C."/>
            <person name="Bristow J."/>
            <person name="Eisen J.A."/>
            <person name="Markowitz V."/>
            <person name="Hugenholtz P."/>
            <person name="Kyrpides N.C."/>
            <person name="Woyke T."/>
            <person name="Klenk H.P."/>
        </authorList>
    </citation>
    <scope>NUCLEOTIDE SEQUENCE</scope>
    <source>
        <strain evidence="5">ATCC 51460 / DSM 7334 / H1</strain>
    </source>
</reference>
<dbReference type="PANTHER" id="PTHR43686">
    <property type="entry name" value="SULFURTRANSFERASE-RELATED"/>
    <property type="match status" value="1"/>
</dbReference>
<dbReference type="InterPro" id="IPR011063">
    <property type="entry name" value="TilS/TtcA_N"/>
</dbReference>
<dbReference type="Pfam" id="PF01171">
    <property type="entry name" value="ATP_bind_3"/>
    <property type="match status" value="1"/>
</dbReference>
<dbReference type="eggNOG" id="COG0037">
    <property type="taxonomic scope" value="Bacteria"/>
</dbReference>
<dbReference type="GO" id="GO:0008033">
    <property type="term" value="P:tRNA processing"/>
    <property type="evidence" value="ECO:0007669"/>
    <property type="project" value="InterPro"/>
</dbReference>
<dbReference type="AlphaFoldDB" id="F8F415"/>
<keyword evidence="2" id="KW-0067">ATP-binding</keyword>
<dbReference type="InterPro" id="IPR035107">
    <property type="entry name" value="tRNA_thiolation_TtcA_Ctu1"/>
</dbReference>
<dbReference type="HOGENOM" id="CLU_026481_5_2_12"/>
<gene>
    <name evidence="4" type="ordered locus">Spica_1901</name>
</gene>
<feature type="binding site" evidence="2">
    <location>
        <position position="35"/>
    </location>
    <ligand>
        <name>ATP</name>
        <dbReference type="ChEBI" id="CHEBI:30616"/>
    </ligand>
</feature>
<feature type="binding site" evidence="2">
    <location>
        <position position="139"/>
    </location>
    <ligand>
        <name>ATP</name>
        <dbReference type="ChEBI" id="CHEBI:30616"/>
    </ligand>
</feature>
<protein>
    <submittedName>
        <fullName evidence="4">PP-loop domain protein</fullName>
    </submittedName>
</protein>
<evidence type="ECO:0000259" key="3">
    <source>
        <dbReference type="Pfam" id="PF01171"/>
    </source>
</evidence>